<feature type="coiled-coil region" evidence="1">
    <location>
        <begin position="82"/>
        <end position="270"/>
    </location>
</feature>
<reference evidence="3" key="1">
    <citation type="submission" date="2023-03" db="EMBL/GenBank/DDBJ databases">
        <title>Emydomyces testavorans Genome Sequence.</title>
        <authorList>
            <person name="Hoyer L."/>
        </authorList>
    </citation>
    <scope>NUCLEOTIDE SEQUENCE</scope>
    <source>
        <strain evidence="3">16-2883</strain>
    </source>
</reference>
<protein>
    <submittedName>
        <fullName evidence="3">Uncharacterized protein</fullName>
    </submittedName>
</protein>
<gene>
    <name evidence="3" type="ORF">PRK78_001170</name>
</gene>
<feature type="compositionally biased region" description="Basic and acidic residues" evidence="2">
    <location>
        <begin position="64"/>
        <end position="79"/>
    </location>
</feature>
<organism evidence="3 4">
    <name type="scientific">Emydomyces testavorans</name>
    <dbReference type="NCBI Taxonomy" id="2070801"/>
    <lineage>
        <taxon>Eukaryota</taxon>
        <taxon>Fungi</taxon>
        <taxon>Dikarya</taxon>
        <taxon>Ascomycota</taxon>
        <taxon>Pezizomycotina</taxon>
        <taxon>Eurotiomycetes</taxon>
        <taxon>Eurotiomycetidae</taxon>
        <taxon>Onygenales</taxon>
        <taxon>Nannizziopsiaceae</taxon>
        <taxon>Emydomyces</taxon>
    </lineage>
</organism>
<dbReference type="Proteomes" id="UP001219355">
    <property type="component" value="Chromosome 1"/>
</dbReference>
<feature type="region of interest" description="Disordered" evidence="2">
    <location>
        <begin position="59"/>
        <end position="79"/>
    </location>
</feature>
<proteinExistence type="predicted"/>
<dbReference type="AlphaFoldDB" id="A0AAF0IGF8"/>
<name>A0AAF0IGF8_9EURO</name>
<evidence type="ECO:0000256" key="2">
    <source>
        <dbReference type="SAM" id="MobiDB-lite"/>
    </source>
</evidence>
<accession>A0AAF0IGF8</accession>
<sequence length="422" mass="50255">MPRLGKFKFDDSSSSESSSLEEEEIRRKIRVHRRPRDKSANRVRAVSVGGRSDPGIFIGINNELHGDDEKRGGRSRKHDAEKVALEAQLKLHQRKLKDLMDANLWDEMGAEHELYRRRRKQLESLLRDNEKEQELLQNEREKLRKDRHRAQSQDRGQCWTRDEIENELAREQLRQLRQKEANKQQIEDAILLERIRIIEEEEKQRKRERKIRKKIEAERAEAEAAELERQQLEKQLKEDAIREYKRKEAEKELKQREEEAQAQKDFYDKLKAAFCAAGLTEDEMKDILTPKKDKKKDKEKDKHKKECKVIEPKPKEIDAYAKVHHRFMSEETLETYGIPFEVDPSDADYLLIQCWIPEDLQQVLFEHTRRQREQLMLPPPPPPPTHSHGANCVQLKVNDKKRDRLFLVRTKKEPKARVVIER</sequence>
<evidence type="ECO:0000313" key="3">
    <source>
        <dbReference type="EMBL" id="WEW55737.1"/>
    </source>
</evidence>
<keyword evidence="4" id="KW-1185">Reference proteome</keyword>
<dbReference type="EMBL" id="CP120627">
    <property type="protein sequence ID" value="WEW55737.1"/>
    <property type="molecule type" value="Genomic_DNA"/>
</dbReference>
<evidence type="ECO:0000313" key="4">
    <source>
        <dbReference type="Proteomes" id="UP001219355"/>
    </source>
</evidence>
<evidence type="ECO:0000256" key="1">
    <source>
        <dbReference type="SAM" id="Coils"/>
    </source>
</evidence>
<keyword evidence="1" id="KW-0175">Coiled coil</keyword>
<feature type="region of interest" description="Disordered" evidence="2">
    <location>
        <begin position="1"/>
        <end position="26"/>
    </location>
</feature>